<proteinExistence type="predicted"/>
<name>A0A673AKH2_9TELE</name>
<reference evidence="1" key="2">
    <citation type="submission" date="2025-08" db="UniProtKB">
        <authorList>
            <consortium name="Ensembl"/>
        </authorList>
    </citation>
    <scope>IDENTIFICATION</scope>
</reference>
<keyword evidence="2" id="KW-1185">Reference proteome</keyword>
<sequence>MCVSSDAGHPYQVEKRPVTVIFSVWLNSNIVPCSIKAFHFKTGQTAGVSNMWPGGQMQPRNIVKIVLIFLKKLQFFQVIYIFFCLDSL</sequence>
<accession>A0A673AKH2</accession>
<dbReference type="Ensembl" id="ENSSORT00005029988.1">
    <property type="protein sequence ID" value="ENSSORP00005029158.1"/>
    <property type="gene ID" value="ENSSORG00005013916.1"/>
</dbReference>
<evidence type="ECO:0000313" key="1">
    <source>
        <dbReference type="Ensembl" id="ENSSORP00005029158.1"/>
    </source>
</evidence>
<organism evidence="1 2">
    <name type="scientific">Sphaeramia orbicularis</name>
    <name type="common">orbiculate cardinalfish</name>
    <dbReference type="NCBI Taxonomy" id="375764"/>
    <lineage>
        <taxon>Eukaryota</taxon>
        <taxon>Metazoa</taxon>
        <taxon>Chordata</taxon>
        <taxon>Craniata</taxon>
        <taxon>Vertebrata</taxon>
        <taxon>Euteleostomi</taxon>
        <taxon>Actinopterygii</taxon>
        <taxon>Neopterygii</taxon>
        <taxon>Teleostei</taxon>
        <taxon>Neoteleostei</taxon>
        <taxon>Acanthomorphata</taxon>
        <taxon>Gobiaria</taxon>
        <taxon>Kurtiformes</taxon>
        <taxon>Apogonoidei</taxon>
        <taxon>Apogonidae</taxon>
        <taxon>Apogoninae</taxon>
        <taxon>Sphaeramia</taxon>
    </lineage>
</organism>
<reference evidence="1" key="3">
    <citation type="submission" date="2025-09" db="UniProtKB">
        <authorList>
            <consortium name="Ensembl"/>
        </authorList>
    </citation>
    <scope>IDENTIFICATION</scope>
</reference>
<protein>
    <submittedName>
        <fullName evidence="1">Uncharacterized protein</fullName>
    </submittedName>
</protein>
<dbReference type="AlphaFoldDB" id="A0A673AKH2"/>
<dbReference type="Proteomes" id="UP000472271">
    <property type="component" value="Chromosome 9"/>
</dbReference>
<dbReference type="InParanoid" id="A0A673AKH2"/>
<evidence type="ECO:0000313" key="2">
    <source>
        <dbReference type="Proteomes" id="UP000472271"/>
    </source>
</evidence>
<reference evidence="1" key="1">
    <citation type="submission" date="2019-06" db="EMBL/GenBank/DDBJ databases">
        <authorList>
            <consortium name="Wellcome Sanger Institute Data Sharing"/>
        </authorList>
    </citation>
    <scope>NUCLEOTIDE SEQUENCE [LARGE SCALE GENOMIC DNA]</scope>
</reference>